<comment type="caution">
    <text evidence="2">The sequence shown here is derived from an EMBL/GenBank/DDBJ whole genome shotgun (WGS) entry which is preliminary data.</text>
</comment>
<feature type="chain" id="PRO_5003637541" evidence="1">
    <location>
        <begin position="21"/>
        <end position="387"/>
    </location>
</feature>
<sequence length="387" mass="44060">MTRKIWILIAAAAVLATAQGEEGLHLGSGAVRHSHDKFPPLLDMAIHLRGDIRNKSCAPCNPSHPLGPQCCGMCGFWENLRYKNVERQPWVAPCNVREVGNLMSDLKSRGMDLAAFEAKELFEVIKGRTLWLIGDSQTERWYDSVECFLAEFLVEEARAAPLQDTSSNLWLMNLDERLQHRGSFWAPPKPAICAHYQDNTRVCNIRINKADELAYPALRVLHGKVQNLHRDIAVVNAGLHYGIGGTQKYTEDLQFFLDFVAQHQDDLPLLIWKDTPPQHFTFEKGYFWWADGSMKGTTAGERHERCRPLSEEELASDEIKAGGWYNSVATPLISAAGIPIFDAYHETVPLWQFHMWDKDCTHFCHPGPYELWTFLLTDMLRKSAVRE</sequence>
<dbReference type="OrthoDB" id="511787at2759"/>
<evidence type="ECO:0000313" key="2">
    <source>
        <dbReference type="EMBL" id="EIE25391.1"/>
    </source>
</evidence>
<dbReference type="Proteomes" id="UP000007264">
    <property type="component" value="Unassembled WGS sequence"/>
</dbReference>
<gene>
    <name evidence="2" type="ORF">COCSUDRAFT_65225</name>
</gene>
<accession>I0Z422</accession>
<keyword evidence="3" id="KW-1185">Reference proteome</keyword>
<evidence type="ECO:0000313" key="3">
    <source>
        <dbReference type="Proteomes" id="UP000007264"/>
    </source>
</evidence>
<reference evidence="2 3" key="1">
    <citation type="journal article" date="2012" name="Genome Biol.">
        <title>The genome of the polar eukaryotic microalga coccomyxa subellipsoidea reveals traits of cold adaptation.</title>
        <authorList>
            <person name="Blanc G."/>
            <person name="Agarkova I."/>
            <person name="Grimwood J."/>
            <person name="Kuo A."/>
            <person name="Brueggeman A."/>
            <person name="Dunigan D."/>
            <person name="Gurnon J."/>
            <person name="Ladunga I."/>
            <person name="Lindquist E."/>
            <person name="Lucas S."/>
            <person name="Pangilinan J."/>
            <person name="Proschold T."/>
            <person name="Salamov A."/>
            <person name="Schmutz J."/>
            <person name="Weeks D."/>
            <person name="Yamada T."/>
            <person name="Claverie J.M."/>
            <person name="Grigoriev I."/>
            <person name="Van Etten J."/>
            <person name="Lomsadze A."/>
            <person name="Borodovsky M."/>
        </authorList>
    </citation>
    <scope>NUCLEOTIDE SEQUENCE [LARGE SCALE GENOMIC DNA]</scope>
    <source>
        <strain evidence="2 3">C-169</strain>
    </source>
</reference>
<organism evidence="2 3">
    <name type="scientific">Coccomyxa subellipsoidea (strain C-169)</name>
    <name type="common">Green microalga</name>
    <dbReference type="NCBI Taxonomy" id="574566"/>
    <lineage>
        <taxon>Eukaryota</taxon>
        <taxon>Viridiplantae</taxon>
        <taxon>Chlorophyta</taxon>
        <taxon>core chlorophytes</taxon>
        <taxon>Trebouxiophyceae</taxon>
        <taxon>Trebouxiophyceae incertae sedis</taxon>
        <taxon>Coccomyxaceae</taxon>
        <taxon>Coccomyxa</taxon>
        <taxon>Coccomyxa subellipsoidea</taxon>
    </lineage>
</organism>
<name>I0Z422_COCSC</name>
<dbReference type="EMBL" id="AGSI01000004">
    <property type="protein sequence ID" value="EIE25391.1"/>
    <property type="molecule type" value="Genomic_DNA"/>
</dbReference>
<feature type="signal peptide" evidence="1">
    <location>
        <begin position="1"/>
        <end position="20"/>
    </location>
</feature>
<proteinExistence type="predicted"/>
<evidence type="ECO:0000256" key="1">
    <source>
        <dbReference type="SAM" id="SignalP"/>
    </source>
</evidence>
<protein>
    <submittedName>
        <fullName evidence="2">Uncharacterized protein</fullName>
    </submittedName>
</protein>
<dbReference type="AlphaFoldDB" id="I0Z422"/>
<dbReference type="KEGG" id="csl:COCSUDRAFT_65225"/>
<keyword evidence="1" id="KW-0732">Signal</keyword>
<dbReference type="GeneID" id="17043393"/>
<dbReference type="RefSeq" id="XP_005649935.1">
    <property type="nucleotide sequence ID" value="XM_005649878.1"/>
</dbReference>